<organism evidence="1 2">
    <name type="scientific">Caerostris darwini</name>
    <dbReference type="NCBI Taxonomy" id="1538125"/>
    <lineage>
        <taxon>Eukaryota</taxon>
        <taxon>Metazoa</taxon>
        <taxon>Ecdysozoa</taxon>
        <taxon>Arthropoda</taxon>
        <taxon>Chelicerata</taxon>
        <taxon>Arachnida</taxon>
        <taxon>Araneae</taxon>
        <taxon>Araneomorphae</taxon>
        <taxon>Entelegynae</taxon>
        <taxon>Araneoidea</taxon>
        <taxon>Araneidae</taxon>
        <taxon>Caerostris</taxon>
    </lineage>
</organism>
<dbReference type="EMBL" id="BPLQ01011075">
    <property type="protein sequence ID" value="GIY55280.1"/>
    <property type="molecule type" value="Genomic_DNA"/>
</dbReference>
<accession>A0AAV4UC31</accession>
<dbReference type="Proteomes" id="UP001054837">
    <property type="component" value="Unassembled WGS sequence"/>
</dbReference>
<evidence type="ECO:0000313" key="1">
    <source>
        <dbReference type="EMBL" id="GIY55280.1"/>
    </source>
</evidence>
<proteinExistence type="predicted"/>
<name>A0AAV4UC31_9ARAC</name>
<keyword evidence="2" id="KW-1185">Reference proteome</keyword>
<dbReference type="AlphaFoldDB" id="A0AAV4UC31"/>
<evidence type="ECO:0000313" key="2">
    <source>
        <dbReference type="Proteomes" id="UP001054837"/>
    </source>
</evidence>
<gene>
    <name evidence="1" type="ORF">CDAR_578661</name>
</gene>
<sequence length="85" mass="10120">MTKCEKTQKETFNTFKKLAKLSMMMIMIKIKPIAHKEDDLVAIKRAQFGTGLKLLLKYYGLYRIKNVKPNERHEVEIARQYMDRI</sequence>
<reference evidence="1 2" key="1">
    <citation type="submission" date="2021-06" db="EMBL/GenBank/DDBJ databases">
        <title>Caerostris darwini draft genome.</title>
        <authorList>
            <person name="Kono N."/>
            <person name="Arakawa K."/>
        </authorList>
    </citation>
    <scope>NUCLEOTIDE SEQUENCE [LARGE SCALE GENOMIC DNA]</scope>
</reference>
<comment type="caution">
    <text evidence="1">The sequence shown here is derived from an EMBL/GenBank/DDBJ whole genome shotgun (WGS) entry which is preliminary data.</text>
</comment>
<protein>
    <submittedName>
        <fullName evidence="1">Uncharacterized protein</fullName>
    </submittedName>
</protein>